<evidence type="ECO:0000313" key="8">
    <source>
        <dbReference type="EMBL" id="KND99437.1"/>
    </source>
</evidence>
<dbReference type="Proteomes" id="UP000037122">
    <property type="component" value="Unassembled WGS sequence"/>
</dbReference>
<reference evidence="9" key="1">
    <citation type="journal article" date="2015" name="BMC Genomics">
        <title>Draft genome of a commonly misdiagnosed multidrug resistant pathogen Candida auris.</title>
        <authorList>
            <person name="Chatterjee S."/>
            <person name="Alampalli S.V."/>
            <person name="Nageshan R.K."/>
            <person name="Chettiar S.T."/>
            <person name="Joshi S."/>
            <person name="Tatu U.S."/>
        </authorList>
    </citation>
    <scope>NUCLEOTIDE SEQUENCE [LARGE SCALE GENOMIC DNA]</scope>
    <source>
        <strain evidence="9">6684</strain>
    </source>
</reference>
<dbReference type="Pfam" id="PF07647">
    <property type="entry name" value="SAM_2"/>
    <property type="match status" value="1"/>
</dbReference>
<feature type="region of interest" description="Disordered" evidence="4">
    <location>
        <begin position="74"/>
        <end position="121"/>
    </location>
</feature>
<feature type="domain" description="PH" evidence="6">
    <location>
        <begin position="589"/>
        <end position="714"/>
    </location>
</feature>
<dbReference type="PROSITE" id="PS50003">
    <property type="entry name" value="PH_DOMAIN"/>
    <property type="match status" value="1"/>
</dbReference>
<evidence type="ECO:0000256" key="1">
    <source>
        <dbReference type="ARBA" id="ARBA00022443"/>
    </source>
</evidence>
<keyword evidence="2" id="KW-0597">Phosphoprotein</keyword>
<dbReference type="InterPro" id="IPR013761">
    <property type="entry name" value="SAM/pointed_sf"/>
</dbReference>
<dbReference type="PANTHER" id="PTHR22902:SF27">
    <property type="entry name" value="PLECKSTRIN HOMOLOGY DOMAIN-CONTAINING FAMILY A MEMBER 3"/>
    <property type="match status" value="1"/>
</dbReference>
<dbReference type="Gene3D" id="1.10.150.50">
    <property type="entry name" value="Transcription Factor, Ets-1"/>
    <property type="match status" value="1"/>
</dbReference>
<feature type="compositionally biased region" description="Polar residues" evidence="4">
    <location>
        <begin position="97"/>
        <end position="106"/>
    </location>
</feature>
<dbReference type="GO" id="GO:0007032">
    <property type="term" value="P:endosome organization"/>
    <property type="evidence" value="ECO:0007669"/>
    <property type="project" value="TreeGrafter"/>
</dbReference>
<sequence length="924" mass="100758">MTSGLLLCIKQFNARLGDELNLAVGDKIEVLADDSEYNDGWYMGKSVNSGKVGLFPKLFTKPVAEQPLEPTLLRSRSRRVPLGPKAGEKAAATTTTLSNKDSSNVGSRLASLEAPQPSNDVNMTMSEIDKALEELQVPTSTSTRETTKDNIKEQEPVQPVKEETSSSRGHNRNVSTLSLTTDLNPLQAAEWTPKQVSSYFAIVLGFDMSVAGKFARHKITGEILFQLDLAHLKELDIDSFGTRFEVYKEIEKLKEMANRAQGTKLSSGSRKPSEQKTAPVAAPAPTRDFESEERNPTPYNNSDDESVDNPLSKQAHYEREPRSASTLLPAPTFNPYSQNGGKTRAASAKTPHGHSRTRSQSMENLLALNTPKTDSSFMSPRKAPEPPGTMSPINKNFKFGGSSAVPQSNDSSANNFYMTRTNASSGMINSPGGPSRPASSIYDASAAQGHHRTTSSNKNDLAHRRHSSLFSFMSGNGNDEEPVKKDKLQSQNLTKGLASPTKSKRASRLFEKSLTTPDSTDIPDIDDVNFSPKKGKDGTPKDEKRNGRLKSLRSVSTSNFRGLTGSRKLKTSAFQEGIRDITPDEAIKTSNFSGWMSKKSGSTLGWRSRYFTLHGTRLSYFTNLRDKREKGLIDITAHKVIPISTDGDSSSSNDKYIALYAALTGLGRFCFKLVPPAPGFKKGLTFTQPKTHYFAVETQEEMKGWLKALMTATIDIDDSVPVVSSCNTPTVSLAKAQELLAKAREENKLRDEELRAKGFIRDGEVLEDMTNSTTLYNDSATSEEASPVVGYMDETTISSSNISTGPPKLTVDTSSTKNKRGPTTPQLLLLQGFSSPYLLASGILSPKHGGSSAGSTPNTTKSGRKDYFPEMKTPDANKLESSLEPQPVFSNSNGRVLSGSKKKDKSEKLMAYTSDGSFVIKSKK</sequence>
<feature type="compositionally biased region" description="Polar residues" evidence="4">
    <location>
        <begin position="260"/>
        <end position="270"/>
    </location>
</feature>
<dbReference type="InterPro" id="IPR036028">
    <property type="entry name" value="SH3-like_dom_sf"/>
</dbReference>
<evidence type="ECO:0000259" key="5">
    <source>
        <dbReference type="PROSITE" id="PS50002"/>
    </source>
</evidence>
<proteinExistence type="predicted"/>
<dbReference type="SMART" id="SM00454">
    <property type="entry name" value="SAM"/>
    <property type="match status" value="1"/>
</dbReference>
<accession>A0A0L0NZ52</accession>
<feature type="region of interest" description="Disordered" evidence="4">
    <location>
        <begin position="846"/>
        <end position="908"/>
    </location>
</feature>
<name>A0A0L0NZ52_CANAR</name>
<protein>
    <recommendedName>
        <fullName evidence="10">Protein BOI2</fullName>
    </recommendedName>
</protein>
<feature type="region of interest" description="Disordered" evidence="4">
    <location>
        <begin position="425"/>
        <end position="559"/>
    </location>
</feature>
<dbReference type="VEuPathDB" id="FungiDB:CJI97_005429"/>
<dbReference type="GO" id="GO:0005829">
    <property type="term" value="C:cytosol"/>
    <property type="evidence" value="ECO:0007669"/>
    <property type="project" value="GOC"/>
</dbReference>
<dbReference type="GO" id="GO:0005769">
    <property type="term" value="C:early endosome"/>
    <property type="evidence" value="ECO:0007669"/>
    <property type="project" value="TreeGrafter"/>
</dbReference>
<feature type="compositionally biased region" description="Polar residues" evidence="4">
    <location>
        <begin position="811"/>
        <end position="824"/>
    </location>
</feature>
<evidence type="ECO:0000256" key="4">
    <source>
        <dbReference type="SAM" id="MobiDB-lite"/>
    </source>
</evidence>
<dbReference type="SUPFAM" id="SSF47769">
    <property type="entry name" value="SAM/Pointed domain"/>
    <property type="match status" value="1"/>
</dbReference>
<dbReference type="VEuPathDB" id="FungiDB:B9J08_005346"/>
<keyword evidence="1 3" id="KW-0728">SH3 domain</keyword>
<dbReference type="InterPro" id="IPR045188">
    <property type="entry name" value="Boi1/Boi2-like"/>
</dbReference>
<dbReference type="VEuPathDB" id="FungiDB:QG37_03572"/>
<dbReference type="GO" id="GO:0001881">
    <property type="term" value="P:receptor recycling"/>
    <property type="evidence" value="ECO:0007669"/>
    <property type="project" value="TreeGrafter"/>
</dbReference>
<dbReference type="SMART" id="SM00326">
    <property type="entry name" value="SH3"/>
    <property type="match status" value="1"/>
</dbReference>
<dbReference type="InterPro" id="IPR001849">
    <property type="entry name" value="PH_domain"/>
</dbReference>
<dbReference type="GO" id="GO:0055037">
    <property type="term" value="C:recycling endosome"/>
    <property type="evidence" value="ECO:0007669"/>
    <property type="project" value="TreeGrafter"/>
</dbReference>
<organism evidence="8 9">
    <name type="scientific">Candidozyma auris</name>
    <name type="common">Yeast</name>
    <name type="synonym">Candida auris</name>
    <dbReference type="NCBI Taxonomy" id="498019"/>
    <lineage>
        <taxon>Eukaryota</taxon>
        <taxon>Fungi</taxon>
        <taxon>Dikarya</taxon>
        <taxon>Ascomycota</taxon>
        <taxon>Saccharomycotina</taxon>
        <taxon>Pichiomycetes</taxon>
        <taxon>Metschnikowiaceae</taxon>
        <taxon>Candidozyma</taxon>
    </lineage>
</organism>
<evidence type="ECO:0000256" key="2">
    <source>
        <dbReference type="ARBA" id="ARBA00022553"/>
    </source>
</evidence>
<evidence type="ECO:0008006" key="10">
    <source>
        <dbReference type="Google" id="ProtNLM"/>
    </source>
</evidence>
<dbReference type="GO" id="GO:0042147">
    <property type="term" value="P:retrograde transport, endosome to Golgi"/>
    <property type="evidence" value="ECO:0007669"/>
    <property type="project" value="TreeGrafter"/>
</dbReference>
<dbReference type="GO" id="GO:0005802">
    <property type="term" value="C:trans-Golgi network"/>
    <property type="evidence" value="ECO:0007669"/>
    <property type="project" value="TreeGrafter"/>
</dbReference>
<dbReference type="PANTHER" id="PTHR22902">
    <property type="entry name" value="SESQUIPEDALIAN"/>
    <property type="match status" value="1"/>
</dbReference>
<dbReference type="SUPFAM" id="SSF50729">
    <property type="entry name" value="PH domain-like"/>
    <property type="match status" value="1"/>
</dbReference>
<evidence type="ECO:0000259" key="6">
    <source>
        <dbReference type="PROSITE" id="PS50003"/>
    </source>
</evidence>
<evidence type="ECO:0000256" key="3">
    <source>
        <dbReference type="PROSITE-ProRule" id="PRU00192"/>
    </source>
</evidence>
<dbReference type="SUPFAM" id="SSF50044">
    <property type="entry name" value="SH3-domain"/>
    <property type="match status" value="1"/>
</dbReference>
<gene>
    <name evidence="8" type="ORF">QG37_03572</name>
</gene>
<dbReference type="InterPro" id="IPR001452">
    <property type="entry name" value="SH3_domain"/>
</dbReference>
<feature type="compositionally biased region" description="Polar residues" evidence="4">
    <location>
        <begin position="879"/>
        <end position="895"/>
    </location>
</feature>
<dbReference type="InterPro" id="IPR011993">
    <property type="entry name" value="PH-like_dom_sf"/>
</dbReference>
<dbReference type="VEuPathDB" id="FungiDB:CJJ07_003356"/>
<feature type="domain" description="SH3" evidence="5">
    <location>
        <begin position="1"/>
        <end position="65"/>
    </location>
</feature>
<dbReference type="FunFam" id="2.30.29.30:FF:000230">
    <property type="entry name" value="Polarized growth protein (Boi2)"/>
    <property type="match status" value="1"/>
</dbReference>
<comment type="caution">
    <text evidence="8">The sequence shown here is derived from an EMBL/GenBank/DDBJ whole genome shotgun (WGS) entry which is preliminary data.</text>
</comment>
<dbReference type="Gene3D" id="2.30.29.30">
    <property type="entry name" value="Pleckstrin-homology domain (PH domain)/Phosphotyrosine-binding domain (PTB)"/>
    <property type="match status" value="1"/>
</dbReference>
<dbReference type="CDD" id="cd09535">
    <property type="entry name" value="SAM_BOI-like_fungal"/>
    <property type="match status" value="1"/>
</dbReference>
<dbReference type="PROSITE" id="PS50002">
    <property type="entry name" value="SH3"/>
    <property type="match status" value="1"/>
</dbReference>
<dbReference type="Gene3D" id="2.30.30.40">
    <property type="entry name" value="SH3 Domains"/>
    <property type="match status" value="1"/>
</dbReference>
<evidence type="ECO:0000259" key="7">
    <source>
        <dbReference type="PROSITE" id="PS50105"/>
    </source>
</evidence>
<dbReference type="AlphaFoldDB" id="A0A0L0NZ52"/>
<feature type="region of interest" description="Disordered" evidence="4">
    <location>
        <begin position="258"/>
        <end position="362"/>
    </location>
</feature>
<dbReference type="SMART" id="SM00233">
    <property type="entry name" value="PH"/>
    <property type="match status" value="1"/>
</dbReference>
<evidence type="ECO:0000313" key="9">
    <source>
        <dbReference type="Proteomes" id="UP000037122"/>
    </source>
</evidence>
<dbReference type="VEuPathDB" id="FungiDB:CJJ09_004008"/>
<feature type="compositionally biased region" description="Basic and acidic residues" evidence="4">
    <location>
        <begin position="534"/>
        <end position="546"/>
    </location>
</feature>
<feature type="domain" description="SAM" evidence="7">
    <location>
        <begin position="191"/>
        <end position="256"/>
    </location>
</feature>
<dbReference type="VEuPathDB" id="FungiDB:CJI96_0004133"/>
<feature type="compositionally biased region" description="Basic and acidic residues" evidence="4">
    <location>
        <begin position="863"/>
        <end position="878"/>
    </location>
</feature>
<dbReference type="Pfam" id="PF14604">
    <property type="entry name" value="SH3_9"/>
    <property type="match status" value="1"/>
</dbReference>
<dbReference type="Pfam" id="PF00169">
    <property type="entry name" value="PH"/>
    <property type="match status" value="1"/>
</dbReference>
<feature type="compositionally biased region" description="Basic and acidic residues" evidence="4">
    <location>
        <begin position="145"/>
        <end position="165"/>
    </location>
</feature>
<dbReference type="InterPro" id="IPR001660">
    <property type="entry name" value="SAM"/>
</dbReference>
<feature type="region of interest" description="Disordered" evidence="4">
    <location>
        <begin position="797"/>
        <end position="824"/>
    </location>
</feature>
<feature type="region of interest" description="Disordered" evidence="4">
    <location>
        <begin position="133"/>
        <end position="175"/>
    </location>
</feature>
<dbReference type="EMBL" id="LGST01000023">
    <property type="protein sequence ID" value="KND99437.1"/>
    <property type="molecule type" value="Genomic_DNA"/>
</dbReference>
<feature type="compositionally biased region" description="Polar residues" evidence="4">
    <location>
        <begin position="468"/>
        <end position="477"/>
    </location>
</feature>
<feature type="compositionally biased region" description="Polar residues" evidence="4">
    <location>
        <begin position="166"/>
        <end position="175"/>
    </location>
</feature>
<dbReference type="PROSITE" id="PS50105">
    <property type="entry name" value="SAM_DOMAIN"/>
    <property type="match status" value="1"/>
</dbReference>